<name>A0ABQ9YIA5_9EUKA</name>
<accession>A0ABQ9YIA5</accession>
<proteinExistence type="predicted"/>
<dbReference type="EMBL" id="JARBJD010000006">
    <property type="protein sequence ID" value="KAK2963496.1"/>
    <property type="molecule type" value="Genomic_DNA"/>
</dbReference>
<dbReference type="InterPro" id="IPR011050">
    <property type="entry name" value="Pectin_lyase_fold/virulence"/>
</dbReference>
<protein>
    <recommendedName>
        <fullName evidence="3">Right handed beta helix domain-containing protein</fullName>
    </recommendedName>
</protein>
<dbReference type="SUPFAM" id="SSF51126">
    <property type="entry name" value="Pectin lyase-like"/>
    <property type="match status" value="1"/>
</dbReference>
<gene>
    <name evidence="1" type="ORF">BLNAU_1539</name>
</gene>
<evidence type="ECO:0000313" key="2">
    <source>
        <dbReference type="Proteomes" id="UP001281761"/>
    </source>
</evidence>
<dbReference type="Proteomes" id="UP001281761">
    <property type="component" value="Unassembled WGS sequence"/>
</dbReference>
<reference evidence="1 2" key="1">
    <citation type="journal article" date="2022" name="bioRxiv">
        <title>Genomics of Preaxostyla Flagellates Illuminates Evolutionary Transitions and the Path Towards Mitochondrial Loss.</title>
        <authorList>
            <person name="Novak L.V.F."/>
            <person name="Treitli S.C."/>
            <person name="Pyrih J."/>
            <person name="Halakuc P."/>
            <person name="Pipaliya S.V."/>
            <person name="Vacek V."/>
            <person name="Brzon O."/>
            <person name="Soukal P."/>
            <person name="Eme L."/>
            <person name="Dacks J.B."/>
            <person name="Karnkowska A."/>
            <person name="Elias M."/>
            <person name="Hampl V."/>
        </authorList>
    </citation>
    <scope>NUCLEOTIDE SEQUENCE [LARGE SCALE GENOMIC DNA]</scope>
    <source>
        <strain evidence="1">NAU3</strain>
        <tissue evidence="1">Gut</tissue>
    </source>
</reference>
<keyword evidence="2" id="KW-1185">Reference proteome</keyword>
<evidence type="ECO:0008006" key="3">
    <source>
        <dbReference type="Google" id="ProtNLM"/>
    </source>
</evidence>
<sequence length="417" mass="45477">MLSLLLFLNCELFADVPLEPMIPAKTRFGEQLSLKANTYTGSRIHLPLRTLLFRGADTASRVILRAEYVSAPLFDLQNTSLQLDSLSLIPNNGSAFIVGNGRNEITMVSCVHAYSIRDGAFVEIESGSLNITHNTFLGRSRYDGPFLARTGYSKDALTLLMKLCSVNVITMTTLAPLLASADVSSIQIIDCTFSAIQISPGAQRPAPVVESSMTSVTINGSRFVNVEGPLSGGIVFGLKYLNLNIHGSFFTNCTGTTSFAETVKGQPIPNYNFRETYFTDCHSLDAIPNGGGLVISTYCQMTMNSVTFRGCKAKGKGGAIAFTDMPKSLNFTSCSFVDNSATGGGGLYFAKQTRNVDKFEMMIMTWSNTVDGNGTDILFEMMPNISGSNFTMNKSTSKGKLIYDERTKRMFYWTNKS</sequence>
<comment type="caution">
    <text evidence="1">The sequence shown here is derived from an EMBL/GenBank/DDBJ whole genome shotgun (WGS) entry which is preliminary data.</text>
</comment>
<organism evidence="1 2">
    <name type="scientific">Blattamonas nauphoetae</name>
    <dbReference type="NCBI Taxonomy" id="2049346"/>
    <lineage>
        <taxon>Eukaryota</taxon>
        <taxon>Metamonada</taxon>
        <taxon>Preaxostyla</taxon>
        <taxon>Oxymonadida</taxon>
        <taxon>Blattamonas</taxon>
    </lineage>
</organism>
<evidence type="ECO:0000313" key="1">
    <source>
        <dbReference type="EMBL" id="KAK2963496.1"/>
    </source>
</evidence>